<sequence>MDIDIALREEQLAPLTMENTLDSNRDFERGTESEEITQTKGFLDEIKKRFSKNNKTRTTTFFGDVEFGGRNKVRDIAFEEELDSNSVPAITFDNVQVLIPIIDQEILYQRSTNKSVCKDLGVRFPFNQLMKIYSSLWNVDDWATGGGLEKTNWSKALFIASYKGFHIDKCESLVEAKFCVT</sequence>
<comment type="caution">
    <text evidence="4">The sequence shown here is derived from an EMBL/GenBank/DDBJ whole genome shotgun (WGS) entry which is preliminary data.</text>
</comment>
<evidence type="ECO:0000313" key="4">
    <source>
        <dbReference type="EMBL" id="MBA0756327.1"/>
    </source>
</evidence>
<organism evidence="4 5">
    <name type="scientific">Gossypium gossypioides</name>
    <name type="common">Mexican cotton</name>
    <name type="synonym">Selera gossypioides</name>
    <dbReference type="NCBI Taxonomy" id="34282"/>
    <lineage>
        <taxon>Eukaryota</taxon>
        <taxon>Viridiplantae</taxon>
        <taxon>Streptophyta</taxon>
        <taxon>Embryophyta</taxon>
        <taxon>Tracheophyta</taxon>
        <taxon>Spermatophyta</taxon>
        <taxon>Magnoliopsida</taxon>
        <taxon>eudicotyledons</taxon>
        <taxon>Gunneridae</taxon>
        <taxon>Pentapetalae</taxon>
        <taxon>rosids</taxon>
        <taxon>malvids</taxon>
        <taxon>Malvales</taxon>
        <taxon>Malvaceae</taxon>
        <taxon>Malvoideae</taxon>
        <taxon>Gossypium</taxon>
    </lineage>
</organism>
<dbReference type="GO" id="GO:0004553">
    <property type="term" value="F:hydrolase activity, hydrolyzing O-glycosyl compounds"/>
    <property type="evidence" value="ECO:0007669"/>
    <property type="project" value="InterPro"/>
</dbReference>
<accession>A0A7J9D6G3</accession>
<dbReference type="PANTHER" id="PTHR31062">
    <property type="entry name" value="XYLOGLUCAN ENDOTRANSGLUCOSYLASE/HYDROLASE PROTEIN 8-RELATED"/>
    <property type="match status" value="1"/>
</dbReference>
<dbReference type="InterPro" id="IPR044791">
    <property type="entry name" value="Beta-glucanase/XTH"/>
</dbReference>
<evidence type="ECO:0000259" key="3">
    <source>
        <dbReference type="Pfam" id="PF00722"/>
    </source>
</evidence>
<dbReference type="OrthoDB" id="1935113at2759"/>
<dbReference type="GO" id="GO:0005975">
    <property type="term" value="P:carbohydrate metabolic process"/>
    <property type="evidence" value="ECO:0007669"/>
    <property type="project" value="InterPro"/>
</dbReference>
<evidence type="ECO:0000256" key="2">
    <source>
        <dbReference type="ARBA" id="ARBA00023295"/>
    </source>
</evidence>
<keyword evidence="2" id="KW-0326">Glycosidase</keyword>
<keyword evidence="5" id="KW-1185">Reference proteome</keyword>
<dbReference type="Proteomes" id="UP000593579">
    <property type="component" value="Unassembled WGS sequence"/>
</dbReference>
<feature type="domain" description="GH16" evidence="3">
    <location>
        <begin position="102"/>
        <end position="155"/>
    </location>
</feature>
<gene>
    <name evidence="4" type="ORF">Gogos_020651</name>
</gene>
<dbReference type="EMBL" id="JABEZY010274244">
    <property type="protein sequence ID" value="MBA0756327.1"/>
    <property type="molecule type" value="Genomic_DNA"/>
</dbReference>
<dbReference type="Pfam" id="PF00722">
    <property type="entry name" value="Glyco_hydro_16"/>
    <property type="match status" value="1"/>
</dbReference>
<evidence type="ECO:0000256" key="1">
    <source>
        <dbReference type="ARBA" id="ARBA00022801"/>
    </source>
</evidence>
<name>A0A7J9D6G3_GOSGO</name>
<reference evidence="4 5" key="1">
    <citation type="journal article" date="2019" name="Genome Biol. Evol.">
        <title>Insights into the evolution of the New World diploid cottons (Gossypium, subgenus Houzingenia) based on genome sequencing.</title>
        <authorList>
            <person name="Grover C.E."/>
            <person name="Arick M.A. 2nd"/>
            <person name="Thrash A."/>
            <person name="Conover J.L."/>
            <person name="Sanders W.S."/>
            <person name="Peterson D.G."/>
            <person name="Frelichowski J.E."/>
            <person name="Scheffler J.A."/>
            <person name="Scheffler B.E."/>
            <person name="Wendel J.F."/>
        </authorList>
    </citation>
    <scope>NUCLEOTIDE SEQUENCE [LARGE SCALE GENOMIC DNA]</scope>
    <source>
        <strain evidence="4">5</strain>
        <tissue evidence="4">Leaf</tissue>
    </source>
</reference>
<dbReference type="SUPFAM" id="SSF49899">
    <property type="entry name" value="Concanavalin A-like lectins/glucanases"/>
    <property type="match status" value="1"/>
</dbReference>
<dbReference type="Gene3D" id="2.60.120.200">
    <property type="match status" value="1"/>
</dbReference>
<dbReference type="AlphaFoldDB" id="A0A7J9D6G3"/>
<protein>
    <recommendedName>
        <fullName evidence="3">GH16 domain-containing protein</fullName>
    </recommendedName>
</protein>
<evidence type="ECO:0000313" key="5">
    <source>
        <dbReference type="Proteomes" id="UP000593579"/>
    </source>
</evidence>
<dbReference type="InterPro" id="IPR000757">
    <property type="entry name" value="Beta-glucanase-like"/>
</dbReference>
<proteinExistence type="predicted"/>
<dbReference type="InterPro" id="IPR013320">
    <property type="entry name" value="ConA-like_dom_sf"/>
</dbReference>
<keyword evidence="1" id="KW-0378">Hydrolase</keyword>